<dbReference type="EMBL" id="MFTC01000100">
    <property type="protein sequence ID" value="OGI49380.1"/>
    <property type="molecule type" value="Genomic_DNA"/>
</dbReference>
<name>A0A1F6TW84_9PROT</name>
<reference evidence="1 2" key="1">
    <citation type="journal article" date="2016" name="Nat. Commun.">
        <title>Thousands of microbial genomes shed light on interconnected biogeochemical processes in an aquifer system.</title>
        <authorList>
            <person name="Anantharaman K."/>
            <person name="Brown C.T."/>
            <person name="Hug L.A."/>
            <person name="Sharon I."/>
            <person name="Castelle C.J."/>
            <person name="Probst A.J."/>
            <person name="Thomas B.C."/>
            <person name="Singh A."/>
            <person name="Wilkins M.J."/>
            <person name="Karaoz U."/>
            <person name="Brodie E.L."/>
            <person name="Williams K.H."/>
            <person name="Hubbard S.S."/>
            <person name="Banfield J.F."/>
        </authorList>
    </citation>
    <scope>NUCLEOTIDE SEQUENCE [LARGE SCALE GENOMIC DNA]</scope>
</reference>
<comment type="caution">
    <text evidence="1">The sequence shown here is derived from an EMBL/GenBank/DDBJ whole genome shotgun (WGS) entry which is preliminary data.</text>
</comment>
<accession>A0A1F6TW84</accession>
<proteinExistence type="predicted"/>
<dbReference type="AlphaFoldDB" id="A0A1F6TW84"/>
<sequence length="147" mass="16718">MSAQMEDDPFYAAFRGQFTGVLSWEDLDVFWEVVRNNAAAGWYVYAVGEAPPAAPSTAGQVHAFLSEIDVLLRREHQEDYCGIVYADSKTEPSIIKIFDPNNLGVQCGFSDNPPLPGWVMSLLPPVALHDRAHRPEARKRWWRRLWD</sequence>
<evidence type="ECO:0000313" key="1">
    <source>
        <dbReference type="EMBL" id="OGI49380.1"/>
    </source>
</evidence>
<gene>
    <name evidence="1" type="ORF">A3A87_00735</name>
</gene>
<dbReference type="Proteomes" id="UP000179037">
    <property type="component" value="Unassembled WGS sequence"/>
</dbReference>
<dbReference type="STRING" id="1817768.A3A87_00735"/>
<protein>
    <submittedName>
        <fullName evidence="1">Uncharacterized protein</fullName>
    </submittedName>
</protein>
<evidence type="ECO:0000313" key="2">
    <source>
        <dbReference type="Proteomes" id="UP000179037"/>
    </source>
</evidence>
<organism evidence="1 2">
    <name type="scientific">Candidatus Muproteobacteria bacterium RIFCSPLOWO2_01_FULL_60_18</name>
    <dbReference type="NCBI Taxonomy" id="1817768"/>
    <lineage>
        <taxon>Bacteria</taxon>
        <taxon>Pseudomonadati</taxon>
        <taxon>Pseudomonadota</taxon>
        <taxon>Candidatus Muproteobacteria</taxon>
    </lineage>
</organism>